<dbReference type="Gene3D" id="3.40.50.620">
    <property type="entry name" value="HUPs"/>
    <property type="match status" value="1"/>
</dbReference>
<evidence type="ECO:0000256" key="7">
    <source>
        <dbReference type="ARBA" id="ARBA00023157"/>
    </source>
</evidence>
<dbReference type="Pfam" id="PF20258">
    <property type="entry name" value="tRNA_Me_trans_C"/>
    <property type="match status" value="1"/>
</dbReference>
<keyword evidence="3 9" id="KW-0819">tRNA processing</keyword>
<dbReference type="GO" id="GO:0005737">
    <property type="term" value="C:cytoplasm"/>
    <property type="evidence" value="ECO:0007669"/>
    <property type="project" value="UniProtKB-SubCell"/>
</dbReference>
<accession>A0A2N2EA01</accession>
<evidence type="ECO:0000256" key="9">
    <source>
        <dbReference type="HAMAP-Rule" id="MF_00144"/>
    </source>
</evidence>
<comment type="function">
    <text evidence="9">Catalyzes the 2-thiolation of uridine at the wobble position (U34) of tRNA, leading to the formation of s(2)U34.</text>
</comment>
<keyword evidence="6 9" id="KW-0694">RNA-binding</keyword>
<feature type="active site" description="Nucleophile" evidence="9">
    <location>
        <position position="105"/>
    </location>
</feature>
<dbReference type="Pfam" id="PF03054">
    <property type="entry name" value="tRNA_Me_trans"/>
    <property type="match status" value="1"/>
</dbReference>
<feature type="domain" description="tRNA-specific 2-thiouridylase MnmA-like C-terminal" evidence="10">
    <location>
        <begin position="283"/>
        <end position="364"/>
    </location>
</feature>
<keyword evidence="9" id="KW-0963">Cytoplasm</keyword>
<dbReference type="InterPro" id="IPR004506">
    <property type="entry name" value="MnmA-like"/>
</dbReference>
<evidence type="ECO:0000259" key="11">
    <source>
        <dbReference type="Pfam" id="PF20259"/>
    </source>
</evidence>
<feature type="binding site" evidence="9">
    <location>
        <position position="129"/>
    </location>
    <ligand>
        <name>ATP</name>
        <dbReference type="ChEBI" id="CHEBI:30616"/>
    </ligand>
</feature>
<keyword evidence="5 9" id="KW-0067">ATP-binding</keyword>
<reference evidence="12 13" key="1">
    <citation type="journal article" date="2017" name="ISME J.">
        <title>Potential for microbial H2 and metal transformations associated with novel bacteria and archaea in deep terrestrial subsurface sediments.</title>
        <authorList>
            <person name="Hernsdorf A.W."/>
            <person name="Amano Y."/>
            <person name="Miyakawa K."/>
            <person name="Ise K."/>
            <person name="Suzuki Y."/>
            <person name="Anantharaman K."/>
            <person name="Probst A."/>
            <person name="Burstein D."/>
            <person name="Thomas B.C."/>
            <person name="Banfield J.F."/>
        </authorList>
    </citation>
    <scope>NUCLEOTIDE SEQUENCE [LARGE SCALE GENOMIC DNA]</scope>
    <source>
        <strain evidence="12">HGW-Falkowbacteria-1</strain>
    </source>
</reference>
<dbReference type="AlphaFoldDB" id="A0A2N2EA01"/>
<dbReference type="PANTHER" id="PTHR11933">
    <property type="entry name" value="TRNA 5-METHYLAMINOMETHYL-2-THIOURIDYLATE -METHYLTRANSFERASE"/>
    <property type="match status" value="1"/>
</dbReference>
<proteinExistence type="inferred from homology"/>
<evidence type="ECO:0000256" key="3">
    <source>
        <dbReference type="ARBA" id="ARBA00022694"/>
    </source>
</evidence>
<dbReference type="EC" id="2.8.1.13" evidence="9"/>
<evidence type="ECO:0000259" key="10">
    <source>
        <dbReference type="Pfam" id="PF20258"/>
    </source>
</evidence>
<keyword evidence="2 9" id="KW-0808">Transferase</keyword>
<feature type="active site" description="Cysteine persulfide intermediate" evidence="9">
    <location>
        <position position="201"/>
    </location>
</feature>
<evidence type="ECO:0000256" key="4">
    <source>
        <dbReference type="ARBA" id="ARBA00022741"/>
    </source>
</evidence>
<evidence type="ECO:0000313" key="12">
    <source>
        <dbReference type="EMBL" id="PKM91502.1"/>
    </source>
</evidence>
<feature type="site" description="Interaction with tRNA" evidence="9">
    <location>
        <position position="130"/>
    </location>
</feature>
<name>A0A2N2EA01_9BACT</name>
<feature type="site" description="Interaction with tRNA" evidence="9">
    <location>
        <position position="348"/>
    </location>
</feature>
<dbReference type="FunFam" id="3.40.50.620:FF:000115">
    <property type="entry name" value="tRNA-specific 2-thiouridylase MnmA"/>
    <property type="match status" value="1"/>
</dbReference>
<evidence type="ECO:0000256" key="8">
    <source>
        <dbReference type="ARBA" id="ARBA00051542"/>
    </source>
</evidence>
<gene>
    <name evidence="9" type="primary">mnmA</name>
    <name evidence="12" type="ORF">CVU82_02815</name>
</gene>
<dbReference type="EMBL" id="PHAI01000002">
    <property type="protein sequence ID" value="PKM91502.1"/>
    <property type="molecule type" value="Genomic_DNA"/>
</dbReference>
<evidence type="ECO:0000256" key="2">
    <source>
        <dbReference type="ARBA" id="ARBA00022679"/>
    </source>
</evidence>
<dbReference type="Proteomes" id="UP000233517">
    <property type="component" value="Unassembled WGS sequence"/>
</dbReference>
<dbReference type="InterPro" id="IPR046885">
    <property type="entry name" value="MnmA-like_C"/>
</dbReference>
<dbReference type="Gene3D" id="2.40.30.10">
    <property type="entry name" value="Translation factors"/>
    <property type="match status" value="1"/>
</dbReference>
<comment type="similarity">
    <text evidence="9">Belongs to the MnmA/TRMU family.</text>
</comment>
<feature type="region of interest" description="Interaction with tRNA" evidence="9">
    <location>
        <begin position="314"/>
        <end position="315"/>
    </location>
</feature>
<feature type="binding site" evidence="9">
    <location>
        <begin position="11"/>
        <end position="18"/>
    </location>
    <ligand>
        <name>ATP</name>
        <dbReference type="ChEBI" id="CHEBI:30616"/>
    </ligand>
</feature>
<keyword evidence="7" id="KW-1015">Disulfide bond</keyword>
<feature type="domain" description="tRNA-specific 2-thiouridylase MnmA-like central" evidence="11">
    <location>
        <begin position="209"/>
        <end position="272"/>
    </location>
</feature>
<organism evidence="12 13">
    <name type="scientific">Candidatus Falkowbacteria bacterium HGW-Falkowbacteria-1</name>
    <dbReference type="NCBI Taxonomy" id="2013768"/>
    <lineage>
        <taxon>Bacteria</taxon>
        <taxon>Candidatus Falkowiibacteriota</taxon>
    </lineage>
</organism>
<evidence type="ECO:0000256" key="6">
    <source>
        <dbReference type="ARBA" id="ARBA00022884"/>
    </source>
</evidence>
<dbReference type="InterPro" id="IPR014729">
    <property type="entry name" value="Rossmann-like_a/b/a_fold"/>
</dbReference>
<feature type="region of interest" description="Interaction with tRNA" evidence="9">
    <location>
        <begin position="151"/>
        <end position="153"/>
    </location>
</feature>
<evidence type="ECO:0000256" key="1">
    <source>
        <dbReference type="ARBA" id="ARBA00022555"/>
    </source>
</evidence>
<dbReference type="NCBIfam" id="NF001138">
    <property type="entry name" value="PRK00143.1"/>
    <property type="match status" value="1"/>
</dbReference>
<dbReference type="Pfam" id="PF20259">
    <property type="entry name" value="tRNA_Me_trans_M"/>
    <property type="match status" value="1"/>
</dbReference>
<comment type="caution">
    <text evidence="9">Lacks conserved residue(s) required for the propagation of feature annotation.</text>
</comment>
<dbReference type="InterPro" id="IPR046884">
    <property type="entry name" value="MnmA-like_central"/>
</dbReference>
<comment type="catalytic activity">
    <reaction evidence="8 9">
        <text>S-sulfanyl-L-cysteinyl-[protein] + uridine(34) in tRNA + AH2 + ATP = 2-thiouridine(34) in tRNA + L-cysteinyl-[protein] + A + AMP + diphosphate + H(+)</text>
        <dbReference type="Rhea" id="RHEA:47032"/>
        <dbReference type="Rhea" id="RHEA-COMP:10131"/>
        <dbReference type="Rhea" id="RHEA-COMP:11726"/>
        <dbReference type="Rhea" id="RHEA-COMP:11727"/>
        <dbReference type="Rhea" id="RHEA-COMP:11728"/>
        <dbReference type="ChEBI" id="CHEBI:13193"/>
        <dbReference type="ChEBI" id="CHEBI:15378"/>
        <dbReference type="ChEBI" id="CHEBI:17499"/>
        <dbReference type="ChEBI" id="CHEBI:29950"/>
        <dbReference type="ChEBI" id="CHEBI:30616"/>
        <dbReference type="ChEBI" id="CHEBI:33019"/>
        <dbReference type="ChEBI" id="CHEBI:61963"/>
        <dbReference type="ChEBI" id="CHEBI:65315"/>
        <dbReference type="ChEBI" id="CHEBI:87170"/>
        <dbReference type="ChEBI" id="CHEBI:456215"/>
        <dbReference type="EC" id="2.8.1.13"/>
    </reaction>
</comment>
<evidence type="ECO:0000256" key="5">
    <source>
        <dbReference type="ARBA" id="ARBA00022840"/>
    </source>
</evidence>
<sequence>MEKKKKKVLVAISGGVDSAVSAKLLIDQRYDVSGIFLNFWKEPGTNSVENKCCSLEAQMDAKKVCLDLGVPFYTFNFSSKFKKEVVDNFLNEYQIGRTPNPCVICNKKIKIGGLIDYALSLGFDYLATGHYVGVEKDGKNFKMLKGVDKDKDQSYFLYTLNQKQLKHLIFPLGKWKKPAVRKFAKKSGLLVASKNDSQEICFISGKRHNDFLKKYLKLKPGNIRLWPEGKIISQHQGLPLYTIGQRRGVEIGGTGPYYAAKFDYKNNDLYVVKNFDDPILYGKEMALQDVNWINKNLATSMKKGEPVKTKVVIRYRHKPVSCLLSYNKTNDVYKVKFFKKQRSITPGQSAVFYNGKEVLGGGIIF</sequence>
<keyword evidence="4 9" id="KW-0547">Nucleotide-binding</keyword>
<dbReference type="Gene3D" id="2.30.30.280">
    <property type="entry name" value="Adenine nucleotide alpha hydrolases-like domains"/>
    <property type="match status" value="1"/>
</dbReference>
<dbReference type="PANTHER" id="PTHR11933:SF5">
    <property type="entry name" value="MITOCHONDRIAL TRNA-SPECIFIC 2-THIOURIDYLASE 1"/>
    <property type="match status" value="1"/>
</dbReference>
<dbReference type="HAMAP" id="MF_00144">
    <property type="entry name" value="tRNA_thiouridyl_MnmA"/>
    <property type="match status" value="1"/>
</dbReference>
<protein>
    <recommendedName>
        <fullName evidence="9">tRNA-specific 2-thiouridylase MnmA</fullName>
        <ecNumber evidence="9">2.8.1.13</ecNumber>
    </recommendedName>
</protein>
<dbReference type="CDD" id="cd01998">
    <property type="entry name" value="MnmA_TRMU-like"/>
    <property type="match status" value="1"/>
</dbReference>
<dbReference type="SUPFAM" id="SSF52402">
    <property type="entry name" value="Adenine nucleotide alpha hydrolases-like"/>
    <property type="match status" value="1"/>
</dbReference>
<dbReference type="GO" id="GO:0000049">
    <property type="term" value="F:tRNA binding"/>
    <property type="evidence" value="ECO:0007669"/>
    <property type="project" value="UniProtKB-KW"/>
</dbReference>
<dbReference type="GO" id="GO:0005524">
    <property type="term" value="F:ATP binding"/>
    <property type="evidence" value="ECO:0007669"/>
    <property type="project" value="UniProtKB-KW"/>
</dbReference>
<feature type="binding site" evidence="9">
    <location>
        <position position="37"/>
    </location>
    <ligand>
        <name>ATP</name>
        <dbReference type="ChEBI" id="CHEBI:30616"/>
    </ligand>
</feature>
<dbReference type="InterPro" id="IPR023382">
    <property type="entry name" value="MnmA-like_central_sf"/>
</dbReference>
<dbReference type="GO" id="GO:0002143">
    <property type="term" value="P:tRNA wobble position uridine thiolation"/>
    <property type="evidence" value="ECO:0007669"/>
    <property type="project" value="TreeGrafter"/>
</dbReference>
<evidence type="ECO:0000313" key="13">
    <source>
        <dbReference type="Proteomes" id="UP000233517"/>
    </source>
</evidence>
<dbReference type="GO" id="GO:0103016">
    <property type="term" value="F:tRNA-uridine 2-sulfurtransferase activity"/>
    <property type="evidence" value="ECO:0007669"/>
    <property type="project" value="UniProtKB-EC"/>
</dbReference>
<keyword evidence="1 9" id="KW-0820">tRNA-binding</keyword>
<comment type="subcellular location">
    <subcellularLocation>
        <location evidence="9">Cytoplasm</location>
    </subcellularLocation>
</comment>
<dbReference type="NCBIfam" id="TIGR00420">
    <property type="entry name" value="trmU"/>
    <property type="match status" value="1"/>
</dbReference>
<comment type="caution">
    <text evidence="12">The sequence shown here is derived from an EMBL/GenBank/DDBJ whole genome shotgun (WGS) entry which is preliminary data.</text>
</comment>